<dbReference type="NCBIfam" id="NF045579">
    <property type="entry name" value="rhamnoside_JR"/>
    <property type="match status" value="1"/>
</dbReference>
<gene>
    <name evidence="5" type="ORF">CCY01nite_21120</name>
</gene>
<evidence type="ECO:0000256" key="3">
    <source>
        <dbReference type="ARBA" id="ARBA00022801"/>
    </source>
</evidence>
<comment type="caution">
    <text evidence="5">The sequence shown here is derived from an EMBL/GenBank/DDBJ whole genome shotgun (WGS) entry which is preliminary data.</text>
</comment>
<name>A0A512RJK6_9BACT</name>
<comment type="similarity">
    <text evidence="1">Belongs to the glycosyl hydrolase 2 family.</text>
</comment>
<reference evidence="5 6" key="1">
    <citation type="submission" date="2019-07" db="EMBL/GenBank/DDBJ databases">
        <title>Whole genome shotgun sequence of Chitinophaga cymbidii NBRC 109752.</title>
        <authorList>
            <person name="Hosoyama A."/>
            <person name="Uohara A."/>
            <person name="Ohji S."/>
            <person name="Ichikawa N."/>
        </authorList>
    </citation>
    <scope>NUCLEOTIDE SEQUENCE [LARGE SCALE GENOMIC DNA]</scope>
    <source>
        <strain evidence="5 6">NBRC 109752</strain>
    </source>
</reference>
<dbReference type="SUPFAM" id="SSF49785">
    <property type="entry name" value="Galactose-binding domain-like"/>
    <property type="match status" value="1"/>
</dbReference>
<keyword evidence="2" id="KW-0732">Signal</keyword>
<evidence type="ECO:0000259" key="4">
    <source>
        <dbReference type="Pfam" id="PF02837"/>
    </source>
</evidence>
<dbReference type="InterPro" id="IPR006104">
    <property type="entry name" value="Glyco_hydro_2_N"/>
</dbReference>
<organism evidence="5 6">
    <name type="scientific">Chitinophaga cymbidii</name>
    <dbReference type="NCBI Taxonomy" id="1096750"/>
    <lineage>
        <taxon>Bacteria</taxon>
        <taxon>Pseudomonadati</taxon>
        <taxon>Bacteroidota</taxon>
        <taxon>Chitinophagia</taxon>
        <taxon>Chitinophagales</taxon>
        <taxon>Chitinophagaceae</taxon>
        <taxon>Chitinophaga</taxon>
    </lineage>
</organism>
<evidence type="ECO:0000313" key="5">
    <source>
        <dbReference type="EMBL" id="GEP95852.1"/>
    </source>
</evidence>
<protein>
    <recommendedName>
        <fullName evidence="4">Glycosyl hydrolases family 2 sugar binding domain-containing protein</fullName>
    </recommendedName>
</protein>
<dbReference type="RefSeq" id="WP_146860530.1">
    <property type="nucleotide sequence ID" value="NZ_BKAU01000001.1"/>
</dbReference>
<dbReference type="AlphaFoldDB" id="A0A512RJK6"/>
<sequence>MKQPLYKFLLLAICYVLNSCSTGKMTGTDGNLEAGFINPPDDAKPRVFWWWLEGNINKEGILTDLVEMKNAGIKGAIIFDAGSSSYNKMEKTAAGPVFMSPEWIDLFDYTCHVADSLGLELSLNIGSGWNDGGPWVTPGLASKKLVWSEIDVQGPRKLSDTLPMPAKLYTPEGGAPYYRPITVLAVKLNENSDSVKPLENMDIKAVHSIYSIPFTKNGLGYDWDIFMKEEPLPVNEANASLENITDISSFVDKDGKIDWDVPEGRYLIMRFGYTGTGIKVSTHSPGGGGLAIDYMSTEAMDVQYDSVVSVLTKGKPSKSLKYLHDDSWELGASNWTPTFVEAFKAANGYDITKFLPVLTGRIIGNRDASNRFLYDFRRTIADLIYKNHYQRFAELAAKEGLGIHSESGGPHPAPIDALKNLSLNAIPMGEFWIRAKTHRVEAHRRLYVKQPASAAHIYGKKFVQAEGPTSIGPHWEEDFAYMKPTLDRVYCEGLNRLVIHTFTHSPKEAGVPGNEYFAGTHFNPNVTWWKQAPAFLQWNARNSFMLSQGLFVGDVCYYYGDNVPNQVPLKHIDPDLGEGYDYDVCNSDVILTRMDVKDGRIVLPDGMRYEVLALPDFKVMDRAVLEKIAQLVKKGATVIGPRPVSSVGLKDRDAAEKAVQALAAELWGNIDEKTVFENSYGDGKIVSGKSIREVLLAKGVQPDVEYKSGKQGALIDYIHRTTPDAEIYYIVNRNERPEYIQATFRVKDRMPELWNPEDGAITPQQVFSINEGRVQMPLFLDPFGSVFVVFRKQPSVAHYTAISRNGQSLFPELPADTFDIPPFTSLQNGQILCALDGNWELTKNDGGKSTVKADVPFMQEINAPWQLSFSKAWGGPENIQFDSLASWTTHSDPGIKYYSGTVAYENTFTVDAAQLQHKRVYLDLGEMYNLAEVTINGKAAGVWWTHPFRKDITAFVKEGTNRLQLKVVNLWPNRIIGDQHLPEEKRLTKTNVRKFDKDYPLRESGLLGPVRIQYYPVQQ</sequence>
<dbReference type="PANTHER" id="PTHR43817">
    <property type="entry name" value="GLYCOSYL HYDROLASE"/>
    <property type="match status" value="1"/>
</dbReference>
<dbReference type="InterPro" id="IPR008979">
    <property type="entry name" value="Galactose-bd-like_sf"/>
</dbReference>
<dbReference type="Gene3D" id="2.60.120.260">
    <property type="entry name" value="Galactose-binding domain-like"/>
    <property type="match status" value="1"/>
</dbReference>
<dbReference type="GO" id="GO:0004553">
    <property type="term" value="F:hydrolase activity, hydrolyzing O-glycosyl compounds"/>
    <property type="evidence" value="ECO:0007669"/>
    <property type="project" value="InterPro"/>
</dbReference>
<dbReference type="Proteomes" id="UP000321436">
    <property type="component" value="Unassembled WGS sequence"/>
</dbReference>
<dbReference type="OrthoDB" id="9761519at2"/>
<proteinExistence type="inferred from homology"/>
<evidence type="ECO:0000313" key="6">
    <source>
        <dbReference type="Proteomes" id="UP000321436"/>
    </source>
</evidence>
<keyword evidence="6" id="KW-1185">Reference proteome</keyword>
<feature type="domain" description="Glycosyl hydrolases family 2 sugar binding" evidence="4">
    <location>
        <begin position="888"/>
        <end position="980"/>
    </location>
</feature>
<keyword evidence="3" id="KW-0378">Hydrolase</keyword>
<dbReference type="Pfam" id="PF17132">
    <property type="entry name" value="Glyco_hydro_106"/>
    <property type="match status" value="1"/>
</dbReference>
<dbReference type="PANTHER" id="PTHR43817:SF1">
    <property type="entry name" value="HYDROLASE, FAMILY 43, PUTATIVE (AFU_ORTHOLOGUE AFUA_3G01660)-RELATED"/>
    <property type="match status" value="1"/>
</dbReference>
<dbReference type="Pfam" id="PF02837">
    <property type="entry name" value="Glyco_hydro_2_N"/>
    <property type="match status" value="1"/>
</dbReference>
<evidence type="ECO:0000256" key="2">
    <source>
        <dbReference type="ARBA" id="ARBA00022729"/>
    </source>
</evidence>
<dbReference type="EMBL" id="BKAU01000001">
    <property type="protein sequence ID" value="GEP95852.1"/>
    <property type="molecule type" value="Genomic_DNA"/>
</dbReference>
<dbReference type="GO" id="GO:0005975">
    <property type="term" value="P:carbohydrate metabolic process"/>
    <property type="evidence" value="ECO:0007669"/>
    <property type="project" value="InterPro"/>
</dbReference>
<accession>A0A512RJK6</accession>
<evidence type="ECO:0000256" key="1">
    <source>
        <dbReference type="ARBA" id="ARBA00007401"/>
    </source>
</evidence>